<dbReference type="NCBIfam" id="TIGR01534">
    <property type="entry name" value="GAPDH-I"/>
    <property type="match status" value="1"/>
</dbReference>
<feature type="site" description="Activates thiol group during catalysis" evidence="7">
    <location>
        <position position="179"/>
    </location>
</feature>
<dbReference type="InterPro" id="IPR020830">
    <property type="entry name" value="GlycerAld_3-P_DH_AS"/>
</dbReference>
<feature type="region of interest" description="Disordered" evidence="10">
    <location>
        <begin position="341"/>
        <end position="363"/>
    </location>
</feature>
<evidence type="ECO:0000256" key="1">
    <source>
        <dbReference type="ARBA" id="ARBA00007406"/>
    </source>
</evidence>
<feature type="binding site" evidence="6">
    <location>
        <position position="34"/>
    </location>
    <ligand>
        <name>NAD(+)</name>
        <dbReference type="ChEBI" id="CHEBI:57540"/>
    </ligand>
</feature>
<dbReference type="FunFam" id="3.40.50.720:FF:000001">
    <property type="entry name" value="Glyceraldehyde-3-phosphate dehydrogenase"/>
    <property type="match status" value="1"/>
</dbReference>
<comment type="subunit">
    <text evidence="2">Homotetramer.</text>
</comment>
<evidence type="ECO:0000256" key="6">
    <source>
        <dbReference type="PIRSR" id="PIRSR000149-3"/>
    </source>
</evidence>
<dbReference type="OrthoDB" id="9803304at2"/>
<evidence type="ECO:0000256" key="2">
    <source>
        <dbReference type="ARBA" id="ARBA00011881"/>
    </source>
</evidence>
<keyword evidence="6" id="KW-0520">NAD</keyword>
<dbReference type="FunFam" id="3.30.360.10:FF:000002">
    <property type="entry name" value="Glyceraldehyde-3-phosphate dehydrogenase"/>
    <property type="match status" value="1"/>
</dbReference>
<dbReference type="GO" id="GO:0051287">
    <property type="term" value="F:NAD binding"/>
    <property type="evidence" value="ECO:0007669"/>
    <property type="project" value="InterPro"/>
</dbReference>
<feature type="binding site" evidence="6">
    <location>
        <begin position="12"/>
        <end position="13"/>
    </location>
    <ligand>
        <name>NAD(+)</name>
        <dbReference type="ChEBI" id="CHEBI:57540"/>
    </ligand>
</feature>
<dbReference type="PANTHER" id="PTHR43148">
    <property type="entry name" value="GLYCERALDEHYDE-3-PHOSPHATE DEHYDROGENASE 2"/>
    <property type="match status" value="1"/>
</dbReference>
<feature type="binding site" evidence="6">
    <location>
        <position position="316"/>
    </location>
    <ligand>
        <name>NAD(+)</name>
        <dbReference type="ChEBI" id="CHEBI:57540"/>
    </ligand>
</feature>
<keyword evidence="6" id="KW-0547">Nucleotide-binding</keyword>
<evidence type="ECO:0000259" key="11">
    <source>
        <dbReference type="SMART" id="SM00846"/>
    </source>
</evidence>
<feature type="binding site" evidence="6">
    <location>
        <position position="78"/>
    </location>
    <ligand>
        <name>NAD(+)</name>
        <dbReference type="ChEBI" id="CHEBI:57540"/>
    </ligand>
</feature>
<evidence type="ECO:0000256" key="3">
    <source>
        <dbReference type="ARBA" id="ARBA00023002"/>
    </source>
</evidence>
<keyword evidence="13" id="KW-1185">Reference proteome</keyword>
<proteinExistence type="inferred from homology"/>
<dbReference type="GO" id="GO:0016620">
    <property type="term" value="F:oxidoreductase activity, acting on the aldehyde or oxo group of donors, NAD or NADP as acceptor"/>
    <property type="evidence" value="ECO:0007669"/>
    <property type="project" value="InterPro"/>
</dbReference>
<feature type="domain" description="Glyceraldehyde 3-phosphate dehydrogenase NAD(P) binding" evidence="11">
    <location>
        <begin position="3"/>
        <end position="152"/>
    </location>
</feature>
<dbReference type="GO" id="GO:0050661">
    <property type="term" value="F:NADP binding"/>
    <property type="evidence" value="ECO:0007669"/>
    <property type="project" value="InterPro"/>
</dbReference>
<dbReference type="PRINTS" id="PR00078">
    <property type="entry name" value="G3PDHDRGNASE"/>
</dbReference>
<dbReference type="CDD" id="cd05214">
    <property type="entry name" value="GAPDH_I_N"/>
    <property type="match status" value="1"/>
</dbReference>
<organism evidence="12 13">
    <name type="scientific">Rohdeia mirabilis</name>
    <dbReference type="NCBI Taxonomy" id="2528008"/>
    <lineage>
        <taxon>Bacteria</taxon>
        <taxon>Pseudomonadati</taxon>
        <taxon>Planctomycetota</taxon>
        <taxon>Planctomycetia</taxon>
        <taxon>Planctomycetia incertae sedis</taxon>
        <taxon>Rohdeia</taxon>
    </lineage>
</organism>
<protein>
    <recommendedName>
        <fullName evidence="9">Glyceraldehyde-3-phosphate dehydrogenase</fullName>
        <ecNumber evidence="9">1.2.1.-</ecNumber>
    </recommendedName>
</protein>
<dbReference type="InterPro" id="IPR020828">
    <property type="entry name" value="GlycerAld_3-P_DH_NAD(P)-bd"/>
</dbReference>
<evidence type="ECO:0000256" key="8">
    <source>
        <dbReference type="RuleBase" id="RU000397"/>
    </source>
</evidence>
<dbReference type="EMBL" id="CP036290">
    <property type="protein sequence ID" value="QDU84789.1"/>
    <property type="molecule type" value="Genomic_DNA"/>
</dbReference>
<dbReference type="SUPFAM" id="SSF51735">
    <property type="entry name" value="NAD(P)-binding Rossmann-fold domains"/>
    <property type="match status" value="1"/>
</dbReference>
<dbReference type="InterPro" id="IPR020831">
    <property type="entry name" value="GlycerAld/Erythrose_P_DH"/>
</dbReference>
<evidence type="ECO:0000313" key="13">
    <source>
        <dbReference type="Proteomes" id="UP000319342"/>
    </source>
</evidence>
<evidence type="ECO:0000256" key="5">
    <source>
        <dbReference type="PIRSR" id="PIRSR000149-2"/>
    </source>
</evidence>
<dbReference type="GO" id="GO:0006006">
    <property type="term" value="P:glucose metabolic process"/>
    <property type="evidence" value="ECO:0007669"/>
    <property type="project" value="InterPro"/>
</dbReference>
<dbReference type="SUPFAM" id="SSF55347">
    <property type="entry name" value="Glyceraldehyde-3-phosphate dehydrogenase-like, C-terminal domain"/>
    <property type="match status" value="1"/>
</dbReference>
<feature type="binding site" evidence="5">
    <location>
        <position position="182"/>
    </location>
    <ligand>
        <name>D-glyceraldehyde 3-phosphate</name>
        <dbReference type="ChEBI" id="CHEBI:59776"/>
    </ligand>
</feature>
<feature type="binding site" evidence="6">
    <location>
        <position position="120"/>
    </location>
    <ligand>
        <name>NAD(+)</name>
        <dbReference type="ChEBI" id="CHEBI:57540"/>
    </ligand>
</feature>
<dbReference type="CDD" id="cd18126">
    <property type="entry name" value="GAPDH_I_C"/>
    <property type="match status" value="1"/>
</dbReference>
<name>A0A518CZY8_9BACT</name>
<reference evidence="12 13" key="1">
    <citation type="submission" date="2019-02" db="EMBL/GenBank/DDBJ databases">
        <title>Deep-cultivation of Planctomycetes and their phenomic and genomic characterization uncovers novel biology.</title>
        <authorList>
            <person name="Wiegand S."/>
            <person name="Jogler M."/>
            <person name="Boedeker C."/>
            <person name="Pinto D."/>
            <person name="Vollmers J."/>
            <person name="Rivas-Marin E."/>
            <person name="Kohn T."/>
            <person name="Peeters S.H."/>
            <person name="Heuer A."/>
            <person name="Rast P."/>
            <person name="Oberbeckmann S."/>
            <person name="Bunk B."/>
            <person name="Jeske O."/>
            <person name="Meyerdierks A."/>
            <person name="Storesund J.E."/>
            <person name="Kallscheuer N."/>
            <person name="Luecker S."/>
            <person name="Lage O.M."/>
            <person name="Pohl T."/>
            <person name="Merkel B.J."/>
            <person name="Hornburger P."/>
            <person name="Mueller R.-W."/>
            <person name="Bruemmer F."/>
            <person name="Labrenz M."/>
            <person name="Spormann A.M."/>
            <person name="Op den Camp H."/>
            <person name="Overmann J."/>
            <person name="Amann R."/>
            <person name="Jetten M.S.M."/>
            <person name="Mascher T."/>
            <person name="Medema M.H."/>
            <person name="Devos D.P."/>
            <person name="Kaster A.-K."/>
            <person name="Ovreas L."/>
            <person name="Rohde M."/>
            <person name="Galperin M.Y."/>
            <person name="Jogler C."/>
        </authorList>
    </citation>
    <scope>NUCLEOTIDE SEQUENCE [LARGE SCALE GENOMIC DNA]</scope>
    <source>
        <strain evidence="12 13">Pla163</strain>
    </source>
</reference>
<dbReference type="AlphaFoldDB" id="A0A518CZY8"/>
<evidence type="ECO:0000256" key="9">
    <source>
        <dbReference type="RuleBase" id="RU361160"/>
    </source>
</evidence>
<dbReference type="Gene3D" id="3.40.50.720">
    <property type="entry name" value="NAD(P)-binding Rossmann-like Domain"/>
    <property type="match status" value="1"/>
</dbReference>
<feature type="active site" description="Nucleophile" evidence="4">
    <location>
        <position position="152"/>
    </location>
</feature>
<evidence type="ECO:0000313" key="12">
    <source>
        <dbReference type="EMBL" id="QDU84789.1"/>
    </source>
</evidence>
<dbReference type="SMART" id="SM00846">
    <property type="entry name" value="Gp_dh_N"/>
    <property type="match status" value="1"/>
</dbReference>
<gene>
    <name evidence="12" type="primary">gapA</name>
    <name evidence="12" type="ORF">Pla163_19030</name>
</gene>
<dbReference type="InterPro" id="IPR036291">
    <property type="entry name" value="NAD(P)-bd_dom_sf"/>
</dbReference>
<dbReference type="Pfam" id="PF02800">
    <property type="entry name" value="Gp_dh_C"/>
    <property type="match status" value="1"/>
</dbReference>
<feature type="binding site" evidence="5">
    <location>
        <begin position="151"/>
        <end position="153"/>
    </location>
    <ligand>
        <name>D-glyceraldehyde 3-phosphate</name>
        <dbReference type="ChEBI" id="CHEBI:59776"/>
    </ligand>
</feature>
<keyword evidence="3 9" id="KW-0560">Oxidoreductase</keyword>
<dbReference type="Proteomes" id="UP000319342">
    <property type="component" value="Chromosome"/>
</dbReference>
<dbReference type="PIRSF" id="PIRSF000149">
    <property type="entry name" value="GAP_DH"/>
    <property type="match status" value="1"/>
</dbReference>
<feature type="binding site" evidence="5">
    <location>
        <position position="233"/>
    </location>
    <ligand>
        <name>D-glyceraldehyde 3-phosphate</name>
        <dbReference type="ChEBI" id="CHEBI:59776"/>
    </ligand>
</feature>
<accession>A0A518CZY8</accession>
<evidence type="ECO:0000256" key="10">
    <source>
        <dbReference type="SAM" id="MobiDB-lite"/>
    </source>
</evidence>
<dbReference type="RefSeq" id="WP_145186958.1">
    <property type="nucleotide sequence ID" value="NZ_CP036290.1"/>
</dbReference>
<evidence type="ECO:0000256" key="7">
    <source>
        <dbReference type="PIRSR" id="PIRSR000149-4"/>
    </source>
</evidence>
<comment type="similarity">
    <text evidence="1 8">Belongs to the glyceraldehyde-3-phosphate dehydrogenase family.</text>
</comment>
<dbReference type="EC" id="1.2.1.-" evidence="9"/>
<dbReference type="Pfam" id="PF00044">
    <property type="entry name" value="Gp_dh_N"/>
    <property type="match status" value="1"/>
</dbReference>
<dbReference type="InterPro" id="IPR006424">
    <property type="entry name" value="Glyceraldehyde-3-P_DH_1"/>
</dbReference>
<sequence length="363" mass="38586">MATRIAINGFGRIGRTVFRILHSRPGMEVVAINDLTDAATLAHLLEFDTVMGRFDAKIRSGNGWISVDGRKITITAERDPANLPHAANKVDVVVEATGVFASRAACSKHLDAGAGKVILTVPPKDEIDAMIVLGVNDSSLKATDRIISNASCTTNCLAPLVKALDDAFGVESGLMTTVHAYTNDQRILDLPHSDLRRARAAAENIIPTTTGAARAVGKVLPHLQGKLDGMAMRVPVPVGSVVDLVANLGKDATVESVNAAIKAAAKTKGLKGILEYSELPLVSSDIVGNPHSSIFDAQSTMTMGKRQVKVVSWYDNEWGYSNRVCDLIKLAHSLKAKRAAKKAPAKKAAAKKSTTKKRVAKIA</sequence>
<dbReference type="PROSITE" id="PS00071">
    <property type="entry name" value="GAPDH"/>
    <property type="match status" value="1"/>
</dbReference>
<feature type="binding site" evidence="5">
    <location>
        <begin position="210"/>
        <end position="211"/>
    </location>
    <ligand>
        <name>D-glyceraldehyde 3-phosphate</name>
        <dbReference type="ChEBI" id="CHEBI:59776"/>
    </ligand>
</feature>
<dbReference type="Gene3D" id="3.30.360.10">
    <property type="entry name" value="Dihydrodipicolinate Reductase, domain 2"/>
    <property type="match status" value="1"/>
</dbReference>
<dbReference type="InterPro" id="IPR020829">
    <property type="entry name" value="GlycerAld_3-P_DH_cat"/>
</dbReference>
<evidence type="ECO:0000256" key="4">
    <source>
        <dbReference type="PIRSR" id="PIRSR000149-1"/>
    </source>
</evidence>